<comment type="caution">
    <text evidence="1">The sequence shown here is derived from an EMBL/GenBank/DDBJ whole genome shotgun (WGS) entry which is preliminary data.</text>
</comment>
<dbReference type="Proteomes" id="UP000198211">
    <property type="component" value="Unassembled WGS sequence"/>
</dbReference>
<name>A0A225UY74_9STRA</name>
<evidence type="ECO:0000313" key="2">
    <source>
        <dbReference type="Proteomes" id="UP000198211"/>
    </source>
</evidence>
<accession>A0A225UY74</accession>
<dbReference type="OrthoDB" id="10527279at2759"/>
<proteinExistence type="predicted"/>
<reference evidence="2" key="1">
    <citation type="submission" date="2017-03" db="EMBL/GenBank/DDBJ databases">
        <title>Phytopthora megakarya and P. palmivora, two closely related causual agents of cacao black pod achieved similar genome size and gene model numbers by different mechanisms.</title>
        <authorList>
            <person name="Ali S."/>
            <person name="Shao J."/>
            <person name="Larry D.J."/>
            <person name="Kronmiller B."/>
            <person name="Shen D."/>
            <person name="Strem M.D."/>
            <person name="Melnick R.L."/>
            <person name="Guiltinan M.J."/>
            <person name="Tyler B.M."/>
            <person name="Meinhardt L.W."/>
            <person name="Bailey B.A."/>
        </authorList>
    </citation>
    <scope>NUCLEOTIDE SEQUENCE [LARGE SCALE GENOMIC DNA]</scope>
    <source>
        <strain evidence="2">zdho120</strain>
    </source>
</reference>
<evidence type="ECO:0000313" key="1">
    <source>
        <dbReference type="EMBL" id="OWY97476.1"/>
    </source>
</evidence>
<protein>
    <submittedName>
        <fullName evidence="1">Uncharacterized protein</fullName>
    </submittedName>
</protein>
<keyword evidence="2" id="KW-1185">Reference proteome</keyword>
<gene>
    <name evidence="1" type="ORF">PHMEG_00031979</name>
</gene>
<organism evidence="1 2">
    <name type="scientific">Phytophthora megakarya</name>
    <dbReference type="NCBI Taxonomy" id="4795"/>
    <lineage>
        <taxon>Eukaryota</taxon>
        <taxon>Sar</taxon>
        <taxon>Stramenopiles</taxon>
        <taxon>Oomycota</taxon>
        <taxon>Peronosporomycetes</taxon>
        <taxon>Peronosporales</taxon>
        <taxon>Peronosporaceae</taxon>
        <taxon>Phytophthora</taxon>
    </lineage>
</organism>
<dbReference type="EMBL" id="NBNE01010416">
    <property type="protein sequence ID" value="OWY97476.1"/>
    <property type="molecule type" value="Genomic_DNA"/>
</dbReference>
<dbReference type="AlphaFoldDB" id="A0A225UY74"/>
<sequence>MTEMLDWDDYQRQFYWRTIGNVLHTNAQKHRIYPEWSSACRLCRDHREDTQLHRYGAGGSPCASVTEFYADLSLALEDVCIRFWLPDQESYTAGWSHEVTIQSGLPTRSWWANYSFDRCLWRPLVKVAEDAWLHAINILWLVISWTYVRNASHLFQHEAQRESYWPAHQQPFYQFHPSQISDRWDAGTLHEGYPRAADALRCRAPTAECVMWWVDDVFIPESERWWAAFTDWYESLDTGKHLWIACYEGTPGFRGSLACGVSWVVYIPVKAVILRTNRSVRQACQIPRRDMTSKNPRAIWIGVCGSETTHGELRSYEIEWASGLQHGYSPAWVLSDRTQDIPRGFGSRQSIMSWISATATTGNDITLTSQRRWLEGSFPELYKGPDWMAALAISNK</sequence>